<evidence type="ECO:0000259" key="8">
    <source>
        <dbReference type="Pfam" id="PF02771"/>
    </source>
</evidence>
<dbReference type="InterPro" id="IPR009100">
    <property type="entry name" value="AcylCoA_DH/oxidase_NM_dom_sf"/>
</dbReference>
<comment type="caution">
    <text evidence="9">The sequence shown here is derived from an EMBL/GenBank/DDBJ whole genome shotgun (WGS) entry which is preliminary data.</text>
</comment>
<dbReference type="Gene3D" id="1.20.140.10">
    <property type="entry name" value="Butyryl-CoA Dehydrogenase, subunit A, domain 3"/>
    <property type="match status" value="1"/>
</dbReference>
<proteinExistence type="inferred from homology"/>
<keyword evidence="10" id="KW-1185">Reference proteome</keyword>
<sequence length="380" mass="40351">MLTYLTDEQRAAAARFRAFAQERIAPHAATADRDQRLPREVVDALARAGHLGATLGKEWGGAELDMIDYGLLTEQLGRVCQNVRNFVACADMVCLALARWGTAEQRERWLPAIVAGTAVAAFALTEPDVGSDAASVGTEATPDGDTVVLNGHKKWISFGEIADVYLVFATYEGGHTAFLVERDTPGLTVEPIRDLLGLRGSQLGELRLDGCRVPATSMVGLPGTGLVFVASSALDLGRYSTAWGAVGLAQACLEVAGAHAAERVQFGTPIADHQLVRRLLADMVTDVSAVRLLCHHAGAAKDGGDMDTVHPTLMAKYRSSTVAVRTATDAVQILGAHGVGADTAVSRLYRDAKVLEIIEGTTQIQQSILGRFAVDSVRHG</sequence>
<dbReference type="OrthoDB" id="9802447at2"/>
<evidence type="ECO:0000313" key="10">
    <source>
        <dbReference type="Proteomes" id="UP000294927"/>
    </source>
</evidence>
<dbReference type="EMBL" id="SOCP01000007">
    <property type="protein sequence ID" value="TDV49782.1"/>
    <property type="molecule type" value="Genomic_DNA"/>
</dbReference>
<protein>
    <recommendedName>
        <fullName evidence="11">Acyl-CoA dehydrogenase</fullName>
    </recommendedName>
</protein>
<evidence type="ECO:0000256" key="2">
    <source>
        <dbReference type="ARBA" id="ARBA00009347"/>
    </source>
</evidence>
<dbReference type="InterPro" id="IPR046373">
    <property type="entry name" value="Acyl-CoA_Oxase/DH_mid-dom_sf"/>
</dbReference>
<dbReference type="Gene3D" id="2.40.110.10">
    <property type="entry name" value="Butyryl-CoA Dehydrogenase, subunit A, domain 2"/>
    <property type="match status" value="1"/>
</dbReference>
<accession>A0A4R7VK14</accession>
<dbReference type="PIRSF" id="PIRSF016578">
    <property type="entry name" value="HsaA"/>
    <property type="match status" value="1"/>
</dbReference>
<dbReference type="InterPro" id="IPR006091">
    <property type="entry name" value="Acyl-CoA_Oxase/DH_mid-dom"/>
</dbReference>
<evidence type="ECO:0008006" key="11">
    <source>
        <dbReference type="Google" id="ProtNLM"/>
    </source>
</evidence>
<feature type="domain" description="Acyl-CoA dehydrogenase/oxidase N-terminal" evidence="8">
    <location>
        <begin position="6"/>
        <end position="116"/>
    </location>
</feature>
<evidence type="ECO:0000256" key="5">
    <source>
        <dbReference type="RuleBase" id="RU362125"/>
    </source>
</evidence>
<dbReference type="Pfam" id="PF02771">
    <property type="entry name" value="Acyl-CoA_dh_N"/>
    <property type="match status" value="1"/>
</dbReference>
<dbReference type="SUPFAM" id="SSF47203">
    <property type="entry name" value="Acyl-CoA dehydrogenase C-terminal domain-like"/>
    <property type="match status" value="1"/>
</dbReference>
<dbReference type="Pfam" id="PF02770">
    <property type="entry name" value="Acyl-CoA_dh_M"/>
    <property type="match status" value="1"/>
</dbReference>
<dbReference type="Pfam" id="PF00441">
    <property type="entry name" value="Acyl-CoA_dh_1"/>
    <property type="match status" value="1"/>
</dbReference>
<dbReference type="InterPro" id="IPR009075">
    <property type="entry name" value="AcylCo_DH/oxidase_C"/>
</dbReference>
<evidence type="ECO:0000259" key="7">
    <source>
        <dbReference type="Pfam" id="PF02770"/>
    </source>
</evidence>
<name>A0A4R7VK14_9PSEU</name>
<dbReference type="SUPFAM" id="SSF56645">
    <property type="entry name" value="Acyl-CoA dehydrogenase NM domain-like"/>
    <property type="match status" value="1"/>
</dbReference>
<keyword evidence="5" id="KW-0560">Oxidoreductase</keyword>
<keyword evidence="3 5" id="KW-0285">Flavoprotein</keyword>
<evidence type="ECO:0000256" key="1">
    <source>
        <dbReference type="ARBA" id="ARBA00001974"/>
    </source>
</evidence>
<comment type="cofactor">
    <cofactor evidence="1 5">
        <name>FAD</name>
        <dbReference type="ChEBI" id="CHEBI:57692"/>
    </cofactor>
</comment>
<evidence type="ECO:0000259" key="6">
    <source>
        <dbReference type="Pfam" id="PF00441"/>
    </source>
</evidence>
<dbReference type="Gene3D" id="1.10.540.10">
    <property type="entry name" value="Acyl-CoA dehydrogenase/oxidase, N-terminal domain"/>
    <property type="match status" value="1"/>
</dbReference>
<feature type="domain" description="Acyl-CoA dehydrogenase/oxidase C-terminal" evidence="6">
    <location>
        <begin position="229"/>
        <end position="372"/>
    </location>
</feature>
<dbReference type="PANTHER" id="PTHR43884:SF12">
    <property type="entry name" value="ISOVALERYL-COA DEHYDROGENASE, MITOCHONDRIAL-RELATED"/>
    <property type="match status" value="1"/>
</dbReference>
<reference evidence="9 10" key="1">
    <citation type="submission" date="2019-03" db="EMBL/GenBank/DDBJ databases">
        <title>Genomic Encyclopedia of Archaeal and Bacterial Type Strains, Phase II (KMG-II): from individual species to whole genera.</title>
        <authorList>
            <person name="Goeker M."/>
        </authorList>
    </citation>
    <scope>NUCLEOTIDE SEQUENCE [LARGE SCALE GENOMIC DNA]</scope>
    <source>
        <strain evidence="9 10">DSM 45499</strain>
    </source>
</reference>
<keyword evidence="4 5" id="KW-0274">FAD</keyword>
<dbReference type="FunFam" id="1.20.140.10:FF:000004">
    <property type="entry name" value="Acyl-CoA dehydrogenase FadE25"/>
    <property type="match status" value="1"/>
</dbReference>
<organism evidence="9 10">
    <name type="scientific">Actinophytocola oryzae</name>
    <dbReference type="NCBI Taxonomy" id="502181"/>
    <lineage>
        <taxon>Bacteria</taxon>
        <taxon>Bacillati</taxon>
        <taxon>Actinomycetota</taxon>
        <taxon>Actinomycetes</taxon>
        <taxon>Pseudonocardiales</taxon>
        <taxon>Pseudonocardiaceae</taxon>
    </lineage>
</organism>
<dbReference type="InterPro" id="IPR013786">
    <property type="entry name" value="AcylCoA_DH/ox_N"/>
</dbReference>
<dbReference type="AlphaFoldDB" id="A0A4R7VK14"/>
<dbReference type="GO" id="GO:0050660">
    <property type="term" value="F:flavin adenine dinucleotide binding"/>
    <property type="evidence" value="ECO:0007669"/>
    <property type="project" value="InterPro"/>
</dbReference>
<evidence type="ECO:0000256" key="3">
    <source>
        <dbReference type="ARBA" id="ARBA00022630"/>
    </source>
</evidence>
<feature type="domain" description="Acyl-CoA oxidase/dehydrogenase middle" evidence="7">
    <location>
        <begin position="121"/>
        <end position="211"/>
    </location>
</feature>
<dbReference type="InterPro" id="IPR036250">
    <property type="entry name" value="AcylCo_DH-like_C"/>
</dbReference>
<dbReference type="PANTHER" id="PTHR43884">
    <property type="entry name" value="ACYL-COA DEHYDROGENASE"/>
    <property type="match status" value="1"/>
</dbReference>
<evidence type="ECO:0000256" key="4">
    <source>
        <dbReference type="ARBA" id="ARBA00022827"/>
    </source>
</evidence>
<dbReference type="Proteomes" id="UP000294927">
    <property type="component" value="Unassembled WGS sequence"/>
</dbReference>
<comment type="similarity">
    <text evidence="2 5">Belongs to the acyl-CoA dehydrogenase family.</text>
</comment>
<gene>
    <name evidence="9" type="ORF">CLV71_107130</name>
</gene>
<dbReference type="InterPro" id="IPR037069">
    <property type="entry name" value="AcylCoA_DH/ox_N_sf"/>
</dbReference>
<dbReference type="RefSeq" id="WP_133904480.1">
    <property type="nucleotide sequence ID" value="NZ_SOCP01000007.1"/>
</dbReference>
<dbReference type="GO" id="GO:0003995">
    <property type="term" value="F:acyl-CoA dehydrogenase activity"/>
    <property type="evidence" value="ECO:0007669"/>
    <property type="project" value="TreeGrafter"/>
</dbReference>
<evidence type="ECO:0000313" key="9">
    <source>
        <dbReference type="EMBL" id="TDV49782.1"/>
    </source>
</evidence>